<dbReference type="GO" id="GO:0045134">
    <property type="term" value="F:UDP phosphatase activity"/>
    <property type="evidence" value="ECO:0007669"/>
    <property type="project" value="TreeGrafter"/>
</dbReference>
<dbReference type="InParanoid" id="A0A2Y9MRG7"/>
<comment type="catalytic activity">
    <reaction evidence="38">
        <text>UTP + 2 H2O = UMP + 2 phosphate + 2 H(+)</text>
        <dbReference type="Rhea" id="RHEA:64896"/>
        <dbReference type="ChEBI" id="CHEBI:15377"/>
        <dbReference type="ChEBI" id="CHEBI:15378"/>
        <dbReference type="ChEBI" id="CHEBI:43474"/>
        <dbReference type="ChEBI" id="CHEBI:46398"/>
        <dbReference type="ChEBI" id="CHEBI:57865"/>
    </reaction>
    <physiologicalReaction direction="left-to-right" evidence="38">
        <dbReference type="Rhea" id="RHEA:64897"/>
    </physiologicalReaction>
</comment>
<keyword evidence="10 45" id="KW-0378">Hydrolase</keyword>
<evidence type="ECO:0000256" key="30">
    <source>
        <dbReference type="ARBA" id="ARBA00048153"/>
    </source>
</evidence>
<keyword evidence="8 46" id="KW-0812">Transmembrane</keyword>
<evidence type="ECO:0000256" key="37">
    <source>
        <dbReference type="ARBA" id="ARBA00049189"/>
    </source>
</evidence>
<comment type="catalytic activity">
    <reaction evidence="36">
        <text>GTP + H2O = GDP + phosphate + H(+)</text>
        <dbReference type="Rhea" id="RHEA:19669"/>
        <dbReference type="ChEBI" id="CHEBI:15377"/>
        <dbReference type="ChEBI" id="CHEBI:15378"/>
        <dbReference type="ChEBI" id="CHEBI:37565"/>
        <dbReference type="ChEBI" id="CHEBI:43474"/>
        <dbReference type="ChEBI" id="CHEBI:58189"/>
    </reaction>
    <physiologicalReaction direction="left-to-right" evidence="36">
        <dbReference type="Rhea" id="RHEA:19670"/>
    </physiologicalReaction>
</comment>
<comment type="cofactor">
    <cofactor evidence="2">
        <name>Mg(2+)</name>
        <dbReference type="ChEBI" id="CHEBI:18420"/>
    </cofactor>
</comment>
<evidence type="ECO:0000256" key="46">
    <source>
        <dbReference type="SAM" id="Phobius"/>
    </source>
</evidence>
<proteinExistence type="inferred from homology"/>
<organism evidence="47 48">
    <name type="scientific">Delphinapterus leucas</name>
    <name type="common">Beluga whale</name>
    <dbReference type="NCBI Taxonomy" id="9749"/>
    <lineage>
        <taxon>Eukaryota</taxon>
        <taxon>Metazoa</taxon>
        <taxon>Chordata</taxon>
        <taxon>Craniata</taxon>
        <taxon>Vertebrata</taxon>
        <taxon>Euteleostomi</taxon>
        <taxon>Mammalia</taxon>
        <taxon>Eutheria</taxon>
        <taxon>Laurasiatheria</taxon>
        <taxon>Artiodactyla</taxon>
        <taxon>Whippomorpha</taxon>
        <taxon>Cetacea</taxon>
        <taxon>Odontoceti</taxon>
        <taxon>Monodontidae</taxon>
        <taxon>Delphinapterus</taxon>
    </lineage>
</organism>
<evidence type="ECO:0000256" key="40">
    <source>
        <dbReference type="ARBA" id="ARBA00049373"/>
    </source>
</evidence>
<comment type="function">
    <text evidence="24">Catalyzes the hydrolysis of both di- and triphosphate nucleotides (NDPs and NTPs) and hydrolyze NTPs to nucleotide monophosphates (NMPs) in two distinct successive phosphate-releasing steps, with NDPs as intermediates and participates in the regulation of extracellular levels of nucleotides. By hydrolyzing proinflammatory ATP and platelet-activating ADP to AMP, it blocks platelet aggregation and supports blood flow.</text>
</comment>
<evidence type="ECO:0000256" key="2">
    <source>
        <dbReference type="ARBA" id="ARBA00001946"/>
    </source>
</evidence>
<accession>A0A2Y9MRG7</accession>
<name>A0A2Y9MRG7_DELLE</name>
<evidence type="ECO:0000256" key="7">
    <source>
        <dbReference type="ARBA" id="ARBA00012148"/>
    </source>
</evidence>
<evidence type="ECO:0000256" key="6">
    <source>
        <dbReference type="ARBA" id="ARBA00011748"/>
    </source>
</evidence>
<dbReference type="EC" id="3.6.1.5" evidence="7"/>
<evidence type="ECO:0000256" key="33">
    <source>
        <dbReference type="ARBA" id="ARBA00048778"/>
    </source>
</evidence>
<comment type="catalytic activity">
    <reaction evidence="39">
        <text>GTP + 2 H2O = GMP + 2 phosphate + 2 H(+)</text>
        <dbReference type="Rhea" id="RHEA:64904"/>
        <dbReference type="ChEBI" id="CHEBI:15377"/>
        <dbReference type="ChEBI" id="CHEBI:15378"/>
        <dbReference type="ChEBI" id="CHEBI:37565"/>
        <dbReference type="ChEBI" id="CHEBI:43474"/>
        <dbReference type="ChEBI" id="CHEBI:58115"/>
    </reaction>
    <physiologicalReaction direction="left-to-right" evidence="39">
        <dbReference type="Rhea" id="RHEA:64905"/>
    </physiologicalReaction>
</comment>
<dbReference type="AlphaFoldDB" id="A0A2Y9MRG7"/>
<comment type="catalytic activity">
    <reaction evidence="29">
        <text>CDP + H2O = CMP + phosphate + H(+)</text>
        <dbReference type="Rhea" id="RHEA:64880"/>
        <dbReference type="ChEBI" id="CHEBI:15377"/>
        <dbReference type="ChEBI" id="CHEBI:15378"/>
        <dbReference type="ChEBI" id="CHEBI:43474"/>
        <dbReference type="ChEBI" id="CHEBI:58069"/>
        <dbReference type="ChEBI" id="CHEBI:60377"/>
    </reaction>
    <physiologicalReaction direction="left-to-right" evidence="29">
        <dbReference type="Rhea" id="RHEA:64881"/>
    </physiologicalReaction>
</comment>
<dbReference type="Gene3D" id="3.30.420.40">
    <property type="match status" value="1"/>
</dbReference>
<dbReference type="PANTHER" id="PTHR11782:SF32">
    <property type="entry name" value="ECTONUCLEOSIDE TRIPHOSPHATE DIPHOSPHOHYDROLASE 1"/>
    <property type="match status" value="1"/>
</dbReference>
<evidence type="ECO:0000313" key="48">
    <source>
        <dbReference type="RefSeq" id="XP_022424944.1"/>
    </source>
</evidence>
<evidence type="ECO:0000256" key="22">
    <source>
        <dbReference type="ARBA" id="ARBA00044280"/>
    </source>
</evidence>
<evidence type="ECO:0000256" key="16">
    <source>
        <dbReference type="ARBA" id="ARBA00023157"/>
    </source>
</evidence>
<keyword evidence="13" id="KW-0460">Magnesium</keyword>
<dbReference type="GO" id="GO:0017111">
    <property type="term" value="F:ribonucleoside triphosphate phosphatase activity"/>
    <property type="evidence" value="ECO:0007669"/>
    <property type="project" value="TreeGrafter"/>
</dbReference>
<dbReference type="FunCoup" id="A0A2Y9MRG7">
    <property type="interactions" value="215"/>
</dbReference>
<keyword evidence="15 46" id="KW-0472">Membrane</keyword>
<comment type="subunit">
    <text evidence="6">Homodimer; disulfide-linked.</text>
</comment>
<comment type="subcellular location">
    <subcellularLocation>
        <location evidence="4">Membrane</location>
        <location evidence="4">Caveola</location>
    </subcellularLocation>
    <subcellularLocation>
        <location evidence="3">Membrane</location>
        <topology evidence="3">Multi-pass membrane protein</topology>
    </subcellularLocation>
</comment>
<evidence type="ECO:0000256" key="18">
    <source>
        <dbReference type="ARBA" id="ARBA00039600"/>
    </source>
</evidence>
<reference evidence="48" key="1">
    <citation type="submission" date="2025-08" db="UniProtKB">
        <authorList>
            <consortium name="RefSeq"/>
        </authorList>
    </citation>
    <scope>IDENTIFICATION</scope>
    <source>
        <tissue evidence="48">Blood</tissue>
    </source>
</reference>
<comment type="catalytic activity">
    <reaction evidence="41">
        <text>UDP + H2O = UMP + phosphate + H(+)</text>
        <dbReference type="Rhea" id="RHEA:64876"/>
        <dbReference type="ChEBI" id="CHEBI:15377"/>
        <dbReference type="ChEBI" id="CHEBI:15378"/>
        <dbReference type="ChEBI" id="CHEBI:43474"/>
        <dbReference type="ChEBI" id="CHEBI:57865"/>
        <dbReference type="ChEBI" id="CHEBI:58223"/>
    </reaction>
    <physiologicalReaction direction="left-to-right" evidence="41">
        <dbReference type="Rhea" id="RHEA:64877"/>
    </physiologicalReaction>
</comment>
<dbReference type="PANTHER" id="PTHR11782">
    <property type="entry name" value="ADENOSINE/GUANOSINE DIPHOSPHATASE"/>
    <property type="match status" value="1"/>
</dbReference>
<keyword evidence="9 44" id="KW-0547">Nucleotide-binding</keyword>
<protein>
    <recommendedName>
        <fullName evidence="18">Ectonucleoside triphosphate diphosphohydrolase 1</fullName>
        <ecNumber evidence="7">3.6.1.5</ecNumber>
    </recommendedName>
    <alternativeName>
        <fullName evidence="23">ATP diphosphohydrolase</fullName>
    </alternativeName>
    <alternativeName>
        <fullName evidence="20">Ecto-ATP diphosphohydrolase 1</fullName>
    </alternativeName>
    <alternativeName>
        <fullName evidence="21">Ecto-apyrase</fullName>
    </alternativeName>
    <alternativeName>
        <fullName evidence="19">Lymphoid cell activation antigen</fullName>
    </alternativeName>
    <alternativeName>
        <fullName evidence="22">Nucleoside triphosphate diphosphohydrolase 1</fullName>
    </alternativeName>
</protein>
<dbReference type="Proteomes" id="UP000248483">
    <property type="component" value="Unplaced"/>
</dbReference>
<evidence type="ECO:0000256" key="24">
    <source>
        <dbReference type="ARBA" id="ARBA00045877"/>
    </source>
</evidence>
<evidence type="ECO:0000256" key="3">
    <source>
        <dbReference type="ARBA" id="ARBA00004141"/>
    </source>
</evidence>
<dbReference type="STRING" id="9749.A0A2Y9MRG7"/>
<feature type="active site" description="Proton acceptor" evidence="43">
    <location>
        <position position="188"/>
    </location>
</feature>
<evidence type="ECO:0000256" key="14">
    <source>
        <dbReference type="ARBA" id="ARBA00022989"/>
    </source>
</evidence>
<gene>
    <name evidence="48" type="primary">ENTPD1</name>
</gene>
<evidence type="ECO:0000256" key="28">
    <source>
        <dbReference type="ARBA" id="ARBA00047940"/>
    </source>
</evidence>
<evidence type="ECO:0000256" key="8">
    <source>
        <dbReference type="ARBA" id="ARBA00022692"/>
    </source>
</evidence>
<comment type="catalytic activity">
    <reaction evidence="30">
        <text>GDP + H2O = GMP + phosphate + H(+)</text>
        <dbReference type="Rhea" id="RHEA:22156"/>
        <dbReference type="ChEBI" id="CHEBI:15377"/>
        <dbReference type="ChEBI" id="CHEBI:15378"/>
        <dbReference type="ChEBI" id="CHEBI:43474"/>
        <dbReference type="ChEBI" id="CHEBI:58115"/>
        <dbReference type="ChEBI" id="CHEBI:58189"/>
    </reaction>
    <physiologicalReaction direction="left-to-right" evidence="30">
        <dbReference type="Rhea" id="RHEA:22157"/>
    </physiologicalReaction>
</comment>
<comment type="catalytic activity">
    <reaction evidence="33">
        <text>ATP + H2O = ADP + phosphate + H(+)</text>
        <dbReference type="Rhea" id="RHEA:13065"/>
        <dbReference type="ChEBI" id="CHEBI:15377"/>
        <dbReference type="ChEBI" id="CHEBI:15378"/>
        <dbReference type="ChEBI" id="CHEBI:30616"/>
        <dbReference type="ChEBI" id="CHEBI:43474"/>
        <dbReference type="ChEBI" id="CHEBI:456216"/>
    </reaction>
    <physiologicalReaction direction="left-to-right" evidence="33">
        <dbReference type="Rhea" id="RHEA:13066"/>
    </physiologicalReaction>
</comment>
<evidence type="ECO:0000256" key="23">
    <source>
        <dbReference type="ARBA" id="ARBA00044314"/>
    </source>
</evidence>
<evidence type="ECO:0000256" key="38">
    <source>
        <dbReference type="ARBA" id="ARBA00049315"/>
    </source>
</evidence>
<comment type="catalytic activity">
    <reaction evidence="34">
        <text>a ribonucleoside 5'-diphosphate + H2O = a ribonucleoside 5'-phosphate + phosphate + H(+)</text>
        <dbReference type="Rhea" id="RHEA:36799"/>
        <dbReference type="ChEBI" id="CHEBI:15377"/>
        <dbReference type="ChEBI" id="CHEBI:15378"/>
        <dbReference type="ChEBI" id="CHEBI:43474"/>
        <dbReference type="ChEBI" id="CHEBI:57930"/>
        <dbReference type="ChEBI" id="CHEBI:58043"/>
    </reaction>
    <physiologicalReaction direction="left-to-right" evidence="34">
        <dbReference type="Rhea" id="RHEA:36800"/>
    </physiologicalReaction>
</comment>
<dbReference type="KEGG" id="dle:111172459"/>
<keyword evidence="16" id="KW-1015">Disulfide bond</keyword>
<comment type="catalytic activity">
    <reaction evidence="25">
        <text>a ribonucleoside 5'-triphosphate + 2 H2O = a ribonucleoside 5'-phosphate + 2 phosphate + 2 H(+)</text>
        <dbReference type="Rhea" id="RHEA:36795"/>
        <dbReference type="ChEBI" id="CHEBI:15377"/>
        <dbReference type="ChEBI" id="CHEBI:15378"/>
        <dbReference type="ChEBI" id="CHEBI:43474"/>
        <dbReference type="ChEBI" id="CHEBI:58043"/>
        <dbReference type="ChEBI" id="CHEBI:61557"/>
        <dbReference type="EC" id="3.6.1.5"/>
    </reaction>
    <physiologicalReaction direction="left-to-right" evidence="25">
        <dbReference type="Rhea" id="RHEA:36796"/>
    </physiologicalReaction>
</comment>
<evidence type="ECO:0000256" key="5">
    <source>
        <dbReference type="ARBA" id="ARBA00009283"/>
    </source>
</evidence>
<evidence type="ECO:0000256" key="11">
    <source>
        <dbReference type="ARBA" id="ARBA00022837"/>
    </source>
</evidence>
<evidence type="ECO:0000256" key="31">
    <source>
        <dbReference type="ARBA" id="ARBA00048279"/>
    </source>
</evidence>
<sequence length="527" mass="59518">MGTAVRSDVLCRESHGLTAESEVKIFCSKNILGILGFSCVIAVVALLALGLTQNKPLPENVKFGIVLDAGSSHTNLYIYKWPAEKENDTGVVTQIEECKVKGPGISEFAQNLSEIDIYLTACMERARKVIPASQHTETPVYLGATAGMRLLRMENERLADNILAAVANSISSYPFDFQGARIITGQEEGAYGWITINYLLGRFTQKLSWFNLKPSEGDTQETYGALDLGGASTQITFVPRNETTESSDNTLHFRLYGKNYGVYTHSFLCYGKDQALLQKLSKDLQGTNGTIRDPCFHSGYRRKMNMSDLYEAPCTRRFEATFPFLPFPEVEIRGTGNYQQCRRSILQLFNTSYCPYSSCSFNGIFLPPLQGNFGAFSAFYYVMEFLNLTSEEQSTHKKMISTLEKFCSRPWEELQMYFGEVKEKYLSEYCFSGTYILALLLNGYHFTAESWKDIHFMGKVRSTSVGWTLGYMLNLTNMIPSEEPLSTPLSHSTYVFLMVLFSLILVIVVVIGIFIFHKPSYFWKDMV</sequence>
<evidence type="ECO:0000256" key="19">
    <source>
        <dbReference type="ARBA" id="ARBA00041335"/>
    </source>
</evidence>
<comment type="catalytic activity">
    <reaction evidence="37">
        <text>ITP + H2O = IDP + phosphate + H(+)</text>
        <dbReference type="Rhea" id="RHEA:28330"/>
        <dbReference type="ChEBI" id="CHEBI:15377"/>
        <dbReference type="ChEBI" id="CHEBI:15378"/>
        <dbReference type="ChEBI" id="CHEBI:43474"/>
        <dbReference type="ChEBI" id="CHEBI:58280"/>
        <dbReference type="ChEBI" id="CHEBI:61402"/>
    </reaction>
    <physiologicalReaction direction="left-to-right" evidence="37">
        <dbReference type="Rhea" id="RHEA:28331"/>
    </physiologicalReaction>
</comment>
<evidence type="ECO:0000256" key="26">
    <source>
        <dbReference type="ARBA" id="ARBA00047358"/>
    </source>
</evidence>
<evidence type="ECO:0000256" key="44">
    <source>
        <dbReference type="PIRSR" id="PIRSR600407-2"/>
    </source>
</evidence>
<dbReference type="PROSITE" id="PS01238">
    <property type="entry name" value="GDA1_CD39_NTPASE"/>
    <property type="match status" value="1"/>
</dbReference>
<evidence type="ECO:0000256" key="9">
    <source>
        <dbReference type="ARBA" id="ARBA00022741"/>
    </source>
</evidence>
<evidence type="ECO:0000256" key="32">
    <source>
        <dbReference type="ARBA" id="ARBA00048517"/>
    </source>
</evidence>
<evidence type="ECO:0000256" key="27">
    <source>
        <dbReference type="ARBA" id="ARBA00047627"/>
    </source>
</evidence>
<evidence type="ECO:0000256" key="25">
    <source>
        <dbReference type="ARBA" id="ARBA00047297"/>
    </source>
</evidence>
<dbReference type="FunFam" id="3.30.420.150:FF:000002">
    <property type="entry name" value="Ectonucleoside triphosphate diphosphohydrolase 1"/>
    <property type="match status" value="1"/>
</dbReference>
<dbReference type="Pfam" id="PF01150">
    <property type="entry name" value="GDA1_CD39"/>
    <property type="match status" value="1"/>
</dbReference>
<dbReference type="FunFam" id="3.30.420.40:FF:000068">
    <property type="entry name" value="Ectonucleoside triphosphate diphosphohydrolase 1"/>
    <property type="match status" value="1"/>
</dbReference>
<evidence type="ECO:0000256" key="35">
    <source>
        <dbReference type="ARBA" id="ARBA00049104"/>
    </source>
</evidence>
<comment type="catalytic activity">
    <reaction evidence="31">
        <text>IDP + H2O = IMP + phosphate + H(+)</text>
        <dbReference type="Rhea" id="RHEA:35207"/>
        <dbReference type="ChEBI" id="CHEBI:15377"/>
        <dbReference type="ChEBI" id="CHEBI:15378"/>
        <dbReference type="ChEBI" id="CHEBI:43474"/>
        <dbReference type="ChEBI" id="CHEBI:58053"/>
        <dbReference type="ChEBI" id="CHEBI:58280"/>
    </reaction>
    <physiologicalReaction direction="left-to-right" evidence="31">
        <dbReference type="Rhea" id="RHEA:35208"/>
    </physiologicalReaction>
</comment>
<comment type="catalytic activity">
    <reaction evidence="27">
        <text>ITP + 2 H2O = IMP + 2 phosphate + 2 H(+)</text>
        <dbReference type="Rhea" id="RHEA:77735"/>
        <dbReference type="ChEBI" id="CHEBI:15377"/>
        <dbReference type="ChEBI" id="CHEBI:15378"/>
        <dbReference type="ChEBI" id="CHEBI:43474"/>
        <dbReference type="ChEBI" id="CHEBI:58053"/>
        <dbReference type="ChEBI" id="CHEBI:61402"/>
    </reaction>
    <physiologicalReaction direction="left-to-right" evidence="27">
        <dbReference type="Rhea" id="RHEA:77736"/>
    </physiologicalReaction>
</comment>
<comment type="catalytic activity">
    <reaction evidence="28">
        <text>a ribonucleoside 5'-triphosphate + H2O = a ribonucleoside 5'-diphosphate + phosphate + H(+)</text>
        <dbReference type="Rhea" id="RHEA:23680"/>
        <dbReference type="ChEBI" id="CHEBI:15377"/>
        <dbReference type="ChEBI" id="CHEBI:15378"/>
        <dbReference type="ChEBI" id="CHEBI:43474"/>
        <dbReference type="ChEBI" id="CHEBI:57930"/>
        <dbReference type="ChEBI" id="CHEBI:61557"/>
    </reaction>
    <physiologicalReaction direction="left-to-right" evidence="28">
        <dbReference type="Rhea" id="RHEA:23681"/>
    </physiologicalReaction>
</comment>
<evidence type="ECO:0000256" key="29">
    <source>
        <dbReference type="ARBA" id="ARBA00048136"/>
    </source>
</evidence>
<dbReference type="GO" id="GO:0005524">
    <property type="term" value="F:ATP binding"/>
    <property type="evidence" value="ECO:0007669"/>
    <property type="project" value="UniProtKB-KW"/>
</dbReference>
<dbReference type="GO" id="GO:0005901">
    <property type="term" value="C:caveola"/>
    <property type="evidence" value="ECO:0007669"/>
    <property type="project" value="UniProtKB-SubCell"/>
</dbReference>
<dbReference type="InterPro" id="IPR000407">
    <property type="entry name" value="GDA1_CD39_NTPase"/>
</dbReference>
<evidence type="ECO:0000256" key="12">
    <source>
        <dbReference type="ARBA" id="ARBA00022840"/>
    </source>
</evidence>
<comment type="cofactor">
    <cofactor evidence="1">
        <name>Ca(2+)</name>
        <dbReference type="ChEBI" id="CHEBI:29108"/>
    </cofactor>
</comment>
<evidence type="ECO:0000256" key="42">
    <source>
        <dbReference type="ARBA" id="ARBA00049526"/>
    </source>
</evidence>
<evidence type="ECO:0000256" key="20">
    <source>
        <dbReference type="ARBA" id="ARBA00042147"/>
    </source>
</evidence>
<comment type="catalytic activity">
    <reaction evidence="32">
        <text>ATP + 2 H2O = AMP + 2 phosphate + 2 H(+)</text>
        <dbReference type="Rhea" id="RHEA:20988"/>
        <dbReference type="ChEBI" id="CHEBI:15377"/>
        <dbReference type="ChEBI" id="CHEBI:15378"/>
        <dbReference type="ChEBI" id="CHEBI:30616"/>
        <dbReference type="ChEBI" id="CHEBI:43474"/>
        <dbReference type="ChEBI" id="CHEBI:456215"/>
    </reaction>
    <physiologicalReaction direction="left-to-right" evidence="32">
        <dbReference type="Rhea" id="RHEA:20989"/>
    </physiologicalReaction>
</comment>
<evidence type="ECO:0000256" key="4">
    <source>
        <dbReference type="ARBA" id="ARBA00004345"/>
    </source>
</evidence>
<keyword evidence="17" id="KW-0325">Glycoprotein</keyword>
<evidence type="ECO:0000256" key="34">
    <source>
        <dbReference type="ARBA" id="ARBA00048790"/>
    </source>
</evidence>
<keyword evidence="14 46" id="KW-1133">Transmembrane helix</keyword>
<dbReference type="GO" id="GO:0004050">
    <property type="term" value="F:apyrase activity"/>
    <property type="evidence" value="ECO:0007669"/>
    <property type="project" value="UniProtKB-EC"/>
</dbReference>
<evidence type="ECO:0000256" key="21">
    <source>
        <dbReference type="ARBA" id="ARBA00042196"/>
    </source>
</evidence>
<keyword evidence="47" id="KW-1185">Reference proteome</keyword>
<dbReference type="CTD" id="953"/>
<feature type="transmembrane region" description="Helical" evidence="46">
    <location>
        <begin position="31"/>
        <end position="51"/>
    </location>
</feature>
<evidence type="ECO:0000313" key="47">
    <source>
        <dbReference type="Proteomes" id="UP000248483"/>
    </source>
</evidence>
<comment type="catalytic activity">
    <reaction evidence="40">
        <text>CTP + 2 H2O = CMP + 2 phosphate + 2 H(+)</text>
        <dbReference type="Rhea" id="RHEA:64908"/>
        <dbReference type="ChEBI" id="CHEBI:15377"/>
        <dbReference type="ChEBI" id="CHEBI:15378"/>
        <dbReference type="ChEBI" id="CHEBI:37563"/>
        <dbReference type="ChEBI" id="CHEBI:43474"/>
        <dbReference type="ChEBI" id="CHEBI:60377"/>
    </reaction>
    <physiologicalReaction direction="left-to-right" evidence="40">
        <dbReference type="Rhea" id="RHEA:64909"/>
    </physiologicalReaction>
</comment>
<evidence type="ECO:0000256" key="15">
    <source>
        <dbReference type="ARBA" id="ARBA00023136"/>
    </source>
</evidence>
<evidence type="ECO:0000256" key="43">
    <source>
        <dbReference type="PIRSR" id="PIRSR600407-1"/>
    </source>
</evidence>
<evidence type="ECO:0000256" key="39">
    <source>
        <dbReference type="ARBA" id="ARBA00049333"/>
    </source>
</evidence>
<comment type="catalytic activity">
    <reaction evidence="35">
        <text>CTP + H2O = CDP + phosphate + H(+)</text>
        <dbReference type="Rhea" id="RHEA:29387"/>
        <dbReference type="ChEBI" id="CHEBI:15377"/>
        <dbReference type="ChEBI" id="CHEBI:15378"/>
        <dbReference type="ChEBI" id="CHEBI:37563"/>
        <dbReference type="ChEBI" id="CHEBI:43474"/>
        <dbReference type="ChEBI" id="CHEBI:58069"/>
    </reaction>
    <physiologicalReaction direction="left-to-right" evidence="35">
        <dbReference type="Rhea" id="RHEA:29388"/>
    </physiologicalReaction>
</comment>
<feature type="transmembrane region" description="Helical" evidence="46">
    <location>
        <begin position="494"/>
        <end position="516"/>
    </location>
</feature>
<dbReference type="GeneID" id="111172459"/>
<feature type="binding site" evidence="44">
    <location>
        <begin position="230"/>
        <end position="234"/>
    </location>
    <ligand>
        <name>ATP</name>
        <dbReference type="ChEBI" id="CHEBI:30616"/>
    </ligand>
</feature>
<comment type="catalytic activity">
    <reaction evidence="26">
        <text>UTP + H2O = UDP + phosphate + H(+)</text>
        <dbReference type="Rhea" id="RHEA:64900"/>
        <dbReference type="ChEBI" id="CHEBI:15377"/>
        <dbReference type="ChEBI" id="CHEBI:15378"/>
        <dbReference type="ChEBI" id="CHEBI:43474"/>
        <dbReference type="ChEBI" id="CHEBI:46398"/>
        <dbReference type="ChEBI" id="CHEBI:58223"/>
    </reaction>
    <physiologicalReaction direction="left-to-right" evidence="26">
        <dbReference type="Rhea" id="RHEA:64901"/>
    </physiologicalReaction>
</comment>
<evidence type="ECO:0000256" key="45">
    <source>
        <dbReference type="RuleBase" id="RU003833"/>
    </source>
</evidence>
<keyword evidence="11" id="KW-0106">Calcium</keyword>
<dbReference type="GO" id="GO:0009134">
    <property type="term" value="P:nucleoside diphosphate catabolic process"/>
    <property type="evidence" value="ECO:0007669"/>
    <property type="project" value="TreeGrafter"/>
</dbReference>
<dbReference type="Gene3D" id="3.30.420.150">
    <property type="entry name" value="Exopolyphosphatase. Domain 2"/>
    <property type="match status" value="1"/>
</dbReference>
<keyword evidence="12 44" id="KW-0067">ATP-binding</keyword>
<evidence type="ECO:0000256" key="17">
    <source>
        <dbReference type="ARBA" id="ARBA00023180"/>
    </source>
</evidence>
<comment type="similarity">
    <text evidence="5 45">Belongs to the GDA1/CD39 NTPase family.</text>
</comment>
<comment type="catalytic activity">
    <reaction evidence="42">
        <text>ADP + H2O = AMP + phosphate + H(+)</text>
        <dbReference type="Rhea" id="RHEA:61436"/>
        <dbReference type="ChEBI" id="CHEBI:15377"/>
        <dbReference type="ChEBI" id="CHEBI:15378"/>
        <dbReference type="ChEBI" id="CHEBI:43474"/>
        <dbReference type="ChEBI" id="CHEBI:456215"/>
        <dbReference type="ChEBI" id="CHEBI:456216"/>
    </reaction>
    <physiologicalReaction direction="left-to-right" evidence="42">
        <dbReference type="Rhea" id="RHEA:61437"/>
    </physiologicalReaction>
</comment>
<dbReference type="RefSeq" id="XP_022424944.1">
    <property type="nucleotide sequence ID" value="XM_022569236.2"/>
</dbReference>
<evidence type="ECO:0000256" key="1">
    <source>
        <dbReference type="ARBA" id="ARBA00001913"/>
    </source>
</evidence>
<dbReference type="GO" id="GO:0004382">
    <property type="term" value="F:GDP phosphatase activity"/>
    <property type="evidence" value="ECO:0007669"/>
    <property type="project" value="TreeGrafter"/>
</dbReference>
<evidence type="ECO:0000256" key="10">
    <source>
        <dbReference type="ARBA" id="ARBA00022801"/>
    </source>
</evidence>
<evidence type="ECO:0000256" key="41">
    <source>
        <dbReference type="ARBA" id="ARBA00049502"/>
    </source>
</evidence>
<evidence type="ECO:0000256" key="13">
    <source>
        <dbReference type="ARBA" id="ARBA00022842"/>
    </source>
</evidence>
<evidence type="ECO:0000256" key="36">
    <source>
        <dbReference type="ARBA" id="ARBA00049117"/>
    </source>
</evidence>